<accession>A0A415NDJ8</accession>
<dbReference type="GO" id="GO:0015024">
    <property type="term" value="F:glucuronate-2-sulfatase activity"/>
    <property type="evidence" value="ECO:0007669"/>
    <property type="project" value="TreeGrafter"/>
</dbReference>
<feature type="modified residue" description="3-oxoalanine (Ser)" evidence="1">
    <location>
        <position position="78"/>
    </location>
</feature>
<name>A0A415NDJ8_9BACE</name>
<dbReference type="Gene3D" id="3.40.720.10">
    <property type="entry name" value="Alkaline Phosphatase, subunit A"/>
    <property type="match status" value="1"/>
</dbReference>
<organism evidence="3 4">
    <name type="scientific">Bacteroides intestinalis</name>
    <dbReference type="NCBI Taxonomy" id="329854"/>
    <lineage>
        <taxon>Bacteria</taxon>
        <taxon>Pseudomonadati</taxon>
        <taxon>Bacteroidota</taxon>
        <taxon>Bacteroidia</taxon>
        <taxon>Bacteroidales</taxon>
        <taxon>Bacteroidaceae</taxon>
        <taxon>Bacteroides</taxon>
    </lineage>
</organism>
<sequence length="462" mass="51547">MKKFASVVLYGCGISLFASSCVQKAEEKKLNVLFIMTDQQRYDMLSCAGNRYVSTPSLDRLAENGVRFEHNYCANPVSMPSRFAMATGRYAGEIGYTNNSTKPDTLRVLPVARESSVGNLFRNAGYQTVYSGYPGFYCGRTHMEEYGFTQNGTDYYEGPADFAENFLAGYNPAQDEPFFLYLSFMNPHDICYGAGFDPRFPDELRPHQIAATQKYIDLRKTLSDEEYRAQIPPVPANVEPNGTYAEMKAIGSGSRDWTEEQWDFYRWMYCRLVEDVEQQIGRILAALENSGLADHTIVVFTSDHGEMGQSHGLVFKSRLLEEATRTPLIISGPGVKKGVVDSKSLTSGIDLVPTLCDLAGIPVPENLSGKSLKPVLTGQTDKIDREYIIVESSSGYQINDGRYKYTAFTRGDKEASLMDILADPGEMSDKVADPAYVAEKERLHGLLMKEIKKITEQVPAEK</sequence>
<dbReference type="PROSITE" id="PS51257">
    <property type="entry name" value="PROKAR_LIPOPROTEIN"/>
    <property type="match status" value="1"/>
</dbReference>
<dbReference type="RefSeq" id="WP_118422728.1">
    <property type="nucleotide sequence ID" value="NZ_QRPE01000003.1"/>
</dbReference>
<dbReference type="AlphaFoldDB" id="A0A415NDJ8"/>
<evidence type="ECO:0000256" key="1">
    <source>
        <dbReference type="PIRSR" id="PIRSR600917-52"/>
    </source>
</evidence>
<proteinExistence type="predicted"/>
<feature type="domain" description="Sulfatase N-terminal" evidence="2">
    <location>
        <begin position="31"/>
        <end position="361"/>
    </location>
</feature>
<comment type="PTM">
    <text evidence="1">The conversion to 3-oxoalanine (also known as C-formylglycine, FGly), of a serine or cysteine residue in prokaryotes and of a cysteine residue in eukaryotes, is critical for catalytic activity.</text>
</comment>
<comment type="caution">
    <text evidence="3">The sequence shown here is derived from an EMBL/GenBank/DDBJ whole genome shotgun (WGS) entry which is preliminary data.</text>
</comment>
<reference evidence="3 4" key="1">
    <citation type="submission" date="2018-08" db="EMBL/GenBank/DDBJ databases">
        <title>A genome reference for cultivated species of the human gut microbiota.</title>
        <authorList>
            <person name="Zou Y."/>
            <person name="Xue W."/>
            <person name="Luo G."/>
        </authorList>
    </citation>
    <scope>NUCLEOTIDE SEQUENCE [LARGE SCALE GENOMIC DNA]</scope>
    <source>
        <strain evidence="3 4">AF36-16BH</strain>
    </source>
</reference>
<dbReference type="InterPro" id="IPR051849">
    <property type="entry name" value="GAG-degrading_sulfatase"/>
</dbReference>
<evidence type="ECO:0000313" key="4">
    <source>
        <dbReference type="Proteomes" id="UP000285013"/>
    </source>
</evidence>
<dbReference type="EMBL" id="QRPE01000003">
    <property type="protein sequence ID" value="RHL95237.1"/>
    <property type="molecule type" value="Genomic_DNA"/>
</dbReference>
<gene>
    <name evidence="3" type="ORF">DWZ95_05340</name>
</gene>
<dbReference type="InterPro" id="IPR000917">
    <property type="entry name" value="Sulfatase_N"/>
</dbReference>
<evidence type="ECO:0000313" key="3">
    <source>
        <dbReference type="EMBL" id="RHL95237.1"/>
    </source>
</evidence>
<dbReference type="GO" id="GO:0004065">
    <property type="term" value="F:arylsulfatase activity"/>
    <property type="evidence" value="ECO:0007669"/>
    <property type="project" value="TreeGrafter"/>
</dbReference>
<evidence type="ECO:0000259" key="2">
    <source>
        <dbReference type="Pfam" id="PF00884"/>
    </source>
</evidence>
<dbReference type="PANTHER" id="PTHR46615:SF1">
    <property type="entry name" value="ARYLSULFATASE K"/>
    <property type="match status" value="1"/>
</dbReference>
<protein>
    <submittedName>
        <fullName evidence="3">Arylsulfatase</fullName>
    </submittedName>
</protein>
<dbReference type="InterPro" id="IPR017850">
    <property type="entry name" value="Alkaline_phosphatase_core_sf"/>
</dbReference>
<dbReference type="Pfam" id="PF00884">
    <property type="entry name" value="Sulfatase"/>
    <property type="match status" value="1"/>
</dbReference>
<dbReference type="Proteomes" id="UP000285013">
    <property type="component" value="Unassembled WGS sequence"/>
</dbReference>
<dbReference type="SUPFAM" id="SSF53649">
    <property type="entry name" value="Alkaline phosphatase-like"/>
    <property type="match status" value="1"/>
</dbReference>
<dbReference type="PANTHER" id="PTHR46615">
    <property type="entry name" value="ARYLSULFATASE K"/>
    <property type="match status" value="1"/>
</dbReference>